<dbReference type="AlphaFoldDB" id="A0A6G8QC83"/>
<dbReference type="SUPFAM" id="SSF161098">
    <property type="entry name" value="MetI-like"/>
    <property type="match status" value="1"/>
</dbReference>
<feature type="transmembrane region" description="Helical" evidence="8">
    <location>
        <begin position="144"/>
        <end position="165"/>
    </location>
</feature>
<dbReference type="Pfam" id="PF00528">
    <property type="entry name" value="BPD_transp_1"/>
    <property type="match status" value="1"/>
</dbReference>
<evidence type="ECO:0000256" key="5">
    <source>
        <dbReference type="ARBA" id="ARBA00022692"/>
    </source>
</evidence>
<evidence type="ECO:0000256" key="8">
    <source>
        <dbReference type="RuleBase" id="RU363032"/>
    </source>
</evidence>
<dbReference type="InterPro" id="IPR000515">
    <property type="entry name" value="MetI-like"/>
</dbReference>
<feature type="transmembrane region" description="Helical" evidence="8">
    <location>
        <begin position="21"/>
        <end position="44"/>
    </location>
</feature>
<dbReference type="PANTHER" id="PTHR43848:SF2">
    <property type="entry name" value="PUTRESCINE TRANSPORT SYSTEM PERMEASE PROTEIN POTI"/>
    <property type="match status" value="1"/>
</dbReference>
<dbReference type="InterPro" id="IPR035906">
    <property type="entry name" value="MetI-like_sf"/>
</dbReference>
<keyword evidence="7 8" id="KW-0472">Membrane</keyword>
<name>A0A6G8QC83_9ACTN</name>
<evidence type="ECO:0000256" key="7">
    <source>
        <dbReference type="ARBA" id="ARBA00023136"/>
    </source>
</evidence>
<keyword evidence="4" id="KW-1003">Cell membrane</keyword>
<dbReference type="InterPro" id="IPR051789">
    <property type="entry name" value="Bact_Polyamine_Transport"/>
</dbReference>
<sequence length="276" mass="29480">MAATTKGSGKGIFSGLPDWGLLLGTVFVYLFLYAPIAVLIFFSFNSTRSTQVWTGFSFEWYGQLLSDPTILQAFRTSLTVGVTATLIATVIGTLTALALSRNRFRGQTVADSAIYMATVMPEIVVGVSLLVFFVAVFIPMGVQLGITTIVIAHVAFTISFVTIVVRARLSGMDRSVEEAAQDLGASPVQTFFRVTLPLILPGVMAGALLAFTLSFDDFVITFFVSGVGSSTLPLKIYSMIKFGVSPVINALSTVVLVATMLLIFGGSRLLARKEGS</sequence>
<keyword evidence="5 8" id="KW-0812">Transmembrane</keyword>
<reference evidence="10 11" key="1">
    <citation type="submission" date="2019-10" db="EMBL/GenBank/DDBJ databases">
        <title>Rubrobacter sp nov SCSIO 52090 isolated from a deep-sea sediment in the South China Sea.</title>
        <authorList>
            <person name="Chen R.W."/>
        </authorList>
    </citation>
    <scope>NUCLEOTIDE SEQUENCE [LARGE SCALE GENOMIC DNA]</scope>
    <source>
        <strain evidence="10 11">SCSIO 52909</strain>
    </source>
</reference>
<dbReference type="Proteomes" id="UP000501452">
    <property type="component" value="Chromosome"/>
</dbReference>
<keyword evidence="6 8" id="KW-1133">Transmembrane helix</keyword>
<feature type="transmembrane region" description="Helical" evidence="8">
    <location>
        <begin position="198"/>
        <end position="224"/>
    </location>
</feature>
<gene>
    <name evidence="10" type="ORF">GBA63_16395</name>
</gene>
<evidence type="ECO:0000256" key="6">
    <source>
        <dbReference type="ARBA" id="ARBA00022989"/>
    </source>
</evidence>
<proteinExistence type="inferred from homology"/>
<dbReference type="GO" id="GO:0055085">
    <property type="term" value="P:transmembrane transport"/>
    <property type="evidence" value="ECO:0007669"/>
    <property type="project" value="InterPro"/>
</dbReference>
<accession>A0A6G8QC83</accession>
<dbReference type="PANTHER" id="PTHR43848">
    <property type="entry name" value="PUTRESCINE TRANSPORT SYSTEM PERMEASE PROTEIN POTI"/>
    <property type="match status" value="1"/>
</dbReference>
<feature type="transmembrane region" description="Helical" evidence="8">
    <location>
        <begin position="112"/>
        <end position="138"/>
    </location>
</feature>
<feature type="domain" description="ABC transmembrane type-1" evidence="9">
    <location>
        <begin position="74"/>
        <end position="266"/>
    </location>
</feature>
<feature type="transmembrane region" description="Helical" evidence="8">
    <location>
        <begin position="244"/>
        <end position="264"/>
    </location>
</feature>
<feature type="transmembrane region" description="Helical" evidence="8">
    <location>
        <begin position="78"/>
        <end position="100"/>
    </location>
</feature>
<comment type="subcellular location">
    <subcellularLocation>
        <location evidence="1 8">Cell membrane</location>
        <topology evidence="1 8">Multi-pass membrane protein</topology>
    </subcellularLocation>
</comment>
<keyword evidence="11" id="KW-1185">Reference proteome</keyword>
<protein>
    <submittedName>
        <fullName evidence="10">ABC transporter permease subunit</fullName>
    </submittedName>
</protein>
<dbReference type="KEGG" id="rub:GBA63_16395"/>
<dbReference type="GO" id="GO:0005886">
    <property type="term" value="C:plasma membrane"/>
    <property type="evidence" value="ECO:0007669"/>
    <property type="project" value="UniProtKB-SubCell"/>
</dbReference>
<organism evidence="10 11">
    <name type="scientific">Rubrobacter tropicus</name>
    <dbReference type="NCBI Taxonomy" id="2653851"/>
    <lineage>
        <taxon>Bacteria</taxon>
        <taxon>Bacillati</taxon>
        <taxon>Actinomycetota</taxon>
        <taxon>Rubrobacteria</taxon>
        <taxon>Rubrobacterales</taxon>
        <taxon>Rubrobacteraceae</taxon>
        <taxon>Rubrobacter</taxon>
    </lineage>
</organism>
<evidence type="ECO:0000256" key="2">
    <source>
        <dbReference type="ARBA" id="ARBA00007069"/>
    </source>
</evidence>
<evidence type="ECO:0000259" key="9">
    <source>
        <dbReference type="PROSITE" id="PS50928"/>
    </source>
</evidence>
<dbReference type="EMBL" id="CP045119">
    <property type="protein sequence ID" value="QIN84048.1"/>
    <property type="molecule type" value="Genomic_DNA"/>
</dbReference>
<evidence type="ECO:0000256" key="3">
    <source>
        <dbReference type="ARBA" id="ARBA00022448"/>
    </source>
</evidence>
<evidence type="ECO:0000313" key="10">
    <source>
        <dbReference type="EMBL" id="QIN84048.1"/>
    </source>
</evidence>
<dbReference type="RefSeq" id="WP_166177884.1">
    <property type="nucleotide sequence ID" value="NZ_CP045119.1"/>
</dbReference>
<comment type="similarity">
    <text evidence="2">Belongs to the binding-protein-dependent transport system permease family. CysTW subfamily.</text>
</comment>
<evidence type="ECO:0000256" key="1">
    <source>
        <dbReference type="ARBA" id="ARBA00004651"/>
    </source>
</evidence>
<evidence type="ECO:0000313" key="11">
    <source>
        <dbReference type="Proteomes" id="UP000501452"/>
    </source>
</evidence>
<dbReference type="Gene3D" id="1.10.3720.10">
    <property type="entry name" value="MetI-like"/>
    <property type="match status" value="1"/>
</dbReference>
<dbReference type="PROSITE" id="PS50928">
    <property type="entry name" value="ABC_TM1"/>
    <property type="match status" value="1"/>
</dbReference>
<keyword evidence="3 8" id="KW-0813">Transport</keyword>
<evidence type="ECO:0000256" key="4">
    <source>
        <dbReference type="ARBA" id="ARBA00022475"/>
    </source>
</evidence>
<dbReference type="CDD" id="cd06261">
    <property type="entry name" value="TM_PBP2"/>
    <property type="match status" value="1"/>
</dbReference>